<gene>
    <name evidence="4" type="ORF">DZF93_00280</name>
</gene>
<evidence type="ECO:0000256" key="1">
    <source>
        <dbReference type="ARBA" id="ARBA00005336"/>
    </source>
</evidence>
<comment type="caution">
    <text evidence="4">The sequence shown here is derived from an EMBL/GenBank/DDBJ whole genome shotgun (WGS) entry which is preliminary data.</text>
</comment>
<evidence type="ECO:0000256" key="2">
    <source>
        <dbReference type="ARBA" id="ARBA00022801"/>
    </source>
</evidence>
<protein>
    <recommendedName>
        <fullName evidence="3">Fibronectin type III-like domain-containing protein</fullName>
    </recommendedName>
</protein>
<dbReference type="GO" id="GO:0005975">
    <property type="term" value="P:carbohydrate metabolic process"/>
    <property type="evidence" value="ECO:0007669"/>
    <property type="project" value="InterPro"/>
</dbReference>
<comment type="similarity">
    <text evidence="1">Belongs to the glycosyl hydrolase 3 family.</text>
</comment>
<organism evidence="4 5">
    <name type="scientific">Clavibacter michiganensis subsp. insidiosus</name>
    <dbReference type="NCBI Taxonomy" id="33014"/>
    <lineage>
        <taxon>Bacteria</taxon>
        <taxon>Bacillati</taxon>
        <taxon>Actinomycetota</taxon>
        <taxon>Actinomycetes</taxon>
        <taxon>Micrococcales</taxon>
        <taxon>Microbacteriaceae</taxon>
        <taxon>Clavibacter</taxon>
    </lineage>
</organism>
<dbReference type="Proteomes" id="UP000266634">
    <property type="component" value="Unassembled WGS sequence"/>
</dbReference>
<dbReference type="GO" id="GO:0004553">
    <property type="term" value="F:hydrolase activity, hydrolyzing O-glycosyl compounds"/>
    <property type="evidence" value="ECO:0007669"/>
    <property type="project" value="InterPro"/>
</dbReference>
<accession>A0A399SRP2</accession>
<dbReference type="Gene3D" id="2.60.40.10">
    <property type="entry name" value="Immunoglobulins"/>
    <property type="match status" value="1"/>
</dbReference>
<dbReference type="Pfam" id="PF01915">
    <property type="entry name" value="Glyco_hydro_3_C"/>
    <property type="match status" value="1"/>
</dbReference>
<dbReference type="PANTHER" id="PTHR42715">
    <property type="entry name" value="BETA-GLUCOSIDASE"/>
    <property type="match status" value="1"/>
</dbReference>
<dbReference type="AlphaFoldDB" id="A0A399SRP2"/>
<dbReference type="InterPro" id="IPR013783">
    <property type="entry name" value="Ig-like_fold"/>
</dbReference>
<dbReference type="SMART" id="SM01217">
    <property type="entry name" value="Fn3_like"/>
    <property type="match status" value="1"/>
</dbReference>
<name>A0A399SRP2_9MICO</name>
<evidence type="ECO:0000313" key="4">
    <source>
        <dbReference type="EMBL" id="RIJ45112.1"/>
    </source>
</evidence>
<dbReference type="InterPro" id="IPR002772">
    <property type="entry name" value="Glyco_hydro_3_C"/>
</dbReference>
<feature type="domain" description="Fibronectin type III-like" evidence="3">
    <location>
        <begin position="265"/>
        <end position="334"/>
    </location>
</feature>
<proteinExistence type="inferred from homology"/>
<dbReference type="InterPro" id="IPR036881">
    <property type="entry name" value="Glyco_hydro_3_C_sf"/>
</dbReference>
<evidence type="ECO:0000259" key="3">
    <source>
        <dbReference type="SMART" id="SM01217"/>
    </source>
</evidence>
<dbReference type="EMBL" id="QWEA01000002">
    <property type="protein sequence ID" value="RIJ45112.1"/>
    <property type="molecule type" value="Genomic_DNA"/>
</dbReference>
<reference evidence="4 5" key="1">
    <citation type="submission" date="2018-08" db="EMBL/GenBank/DDBJ databases">
        <title>Genome Sequence of Clavibacter michiganensis Subspecies type strains, and the Atypical Peach-Colored Strains Isolated from Tomato.</title>
        <authorList>
            <person name="Osdaghi E."/>
            <person name="Portier P."/>
            <person name="Briand M."/>
            <person name="Jacques M.-A."/>
        </authorList>
    </citation>
    <scope>NUCLEOTIDE SEQUENCE [LARGE SCALE GENOMIC DNA]</scope>
    <source>
        <strain evidence="4 5">CFBP 6488</strain>
    </source>
</reference>
<evidence type="ECO:0000313" key="5">
    <source>
        <dbReference type="Proteomes" id="UP000266634"/>
    </source>
</evidence>
<dbReference type="InterPro" id="IPR050288">
    <property type="entry name" value="Cellulose_deg_GH3"/>
</dbReference>
<dbReference type="Pfam" id="PF14310">
    <property type="entry name" value="Fn3-like"/>
    <property type="match status" value="1"/>
</dbReference>
<sequence>MLLRNDDGILPVSPGSSLAVIGPFARQPRIQGGGSSRVNPTTIDVPLDEIRAASTGGTVSYAEGYRLDGADAVDLEAEAVAAAAGASKAVLFVGLGEGDEIEGSDRSHIQIPAAQIRLVESVLAAQPLTIVVLVHGGVLELSGLRGVPGLLDCSILGQAGGGAIADVLYGVVNPSGRLAETVPMRLEDAPSYLNFPGDGLRVRYGEGIFVGYRGYDRMRREVEFPFGHGLSYTTFSYGRLSVQVDGDRIVARLPVTNTGDRDGREVVQVYSSKCDGMVRPPTELRGFAVADIAAGATQDVEVVFDRSDLRVWDVLTSGWILEGDDYVVHAAASSRDLRRSATITLHPEKPTTVFTGESTVAELLAQPASAAFLAEIMEANAPAQTSVASEQLGIDAGASALRIPVNRIRSLSGGRGLSADDLSHLLALANGETR</sequence>
<dbReference type="PANTHER" id="PTHR42715:SF10">
    <property type="entry name" value="BETA-GLUCOSIDASE"/>
    <property type="match status" value="1"/>
</dbReference>
<keyword evidence="2" id="KW-0378">Hydrolase</keyword>
<dbReference type="Gene3D" id="3.40.50.1700">
    <property type="entry name" value="Glycoside hydrolase family 3 C-terminal domain"/>
    <property type="match status" value="1"/>
</dbReference>
<dbReference type="SUPFAM" id="SSF52279">
    <property type="entry name" value="Beta-D-glucan exohydrolase, C-terminal domain"/>
    <property type="match status" value="1"/>
</dbReference>
<dbReference type="InterPro" id="IPR026891">
    <property type="entry name" value="Fn3-like"/>
</dbReference>